<keyword evidence="2" id="KW-0378">Hydrolase</keyword>
<name>T1A4A6_9ZZZZ</name>
<accession>T1A4A6</accession>
<dbReference type="InterPro" id="IPR038969">
    <property type="entry name" value="FEN"/>
</dbReference>
<dbReference type="AlphaFoldDB" id="T1A4A6"/>
<dbReference type="InterPro" id="IPR002421">
    <property type="entry name" value="5-3_exonuclease"/>
</dbReference>
<dbReference type="InterPro" id="IPR020046">
    <property type="entry name" value="5-3_exonucl_a-hlix_arch_N"/>
</dbReference>
<evidence type="ECO:0000259" key="3">
    <source>
        <dbReference type="SMART" id="SM00475"/>
    </source>
</evidence>
<keyword evidence="1" id="KW-0540">Nuclease</keyword>
<feature type="non-terminal residue" evidence="4">
    <location>
        <position position="111"/>
    </location>
</feature>
<sequence>MDGFGYIFRAYYSRVSFVTRDGVATGAFTVFGNMLLSLLGTFRPRYLAVIFESRTGNVRSEILPEIKANRTPPPDDLISQIPLIESLIAGLGIPVLSTDGYEADDTIAALA</sequence>
<gene>
    <name evidence="4" type="ORF">B1A_12953</name>
</gene>
<dbReference type="InterPro" id="IPR029060">
    <property type="entry name" value="PIN-like_dom_sf"/>
</dbReference>
<dbReference type="EMBL" id="AUZX01009453">
    <property type="protein sequence ID" value="EQD51733.1"/>
    <property type="molecule type" value="Genomic_DNA"/>
</dbReference>
<dbReference type="Pfam" id="PF02739">
    <property type="entry name" value="5_3_exonuc_N"/>
    <property type="match status" value="1"/>
</dbReference>
<dbReference type="GO" id="GO:0017108">
    <property type="term" value="F:5'-flap endonuclease activity"/>
    <property type="evidence" value="ECO:0007669"/>
    <property type="project" value="InterPro"/>
</dbReference>
<reference evidence="4" key="2">
    <citation type="journal article" date="2014" name="ISME J.">
        <title>Microbial stratification in low pH oxic and suboxic macroscopic growths along an acid mine drainage.</title>
        <authorList>
            <person name="Mendez-Garcia C."/>
            <person name="Mesa V."/>
            <person name="Sprenger R.R."/>
            <person name="Richter M."/>
            <person name="Diez M.S."/>
            <person name="Solano J."/>
            <person name="Bargiela R."/>
            <person name="Golyshina O.V."/>
            <person name="Manteca A."/>
            <person name="Ramos J.L."/>
            <person name="Gallego J.R."/>
            <person name="Llorente I."/>
            <person name="Martins Dos Santos V.A."/>
            <person name="Jensen O.N."/>
            <person name="Pelaez A.I."/>
            <person name="Sanchez J."/>
            <person name="Ferrer M."/>
        </authorList>
    </citation>
    <scope>NUCLEOTIDE SEQUENCE</scope>
</reference>
<reference evidence="4" key="1">
    <citation type="submission" date="2013-08" db="EMBL/GenBank/DDBJ databases">
        <authorList>
            <person name="Mendez C."/>
            <person name="Richter M."/>
            <person name="Ferrer M."/>
            <person name="Sanchez J."/>
        </authorList>
    </citation>
    <scope>NUCLEOTIDE SEQUENCE</scope>
</reference>
<dbReference type="GO" id="GO:0003677">
    <property type="term" value="F:DNA binding"/>
    <property type="evidence" value="ECO:0007669"/>
    <property type="project" value="InterPro"/>
</dbReference>
<dbReference type="GO" id="GO:0033567">
    <property type="term" value="P:DNA replication, Okazaki fragment processing"/>
    <property type="evidence" value="ECO:0007669"/>
    <property type="project" value="InterPro"/>
</dbReference>
<comment type="caution">
    <text evidence="4">The sequence shown here is derived from an EMBL/GenBank/DDBJ whole genome shotgun (WGS) entry which is preliminary data.</text>
</comment>
<feature type="domain" description="5'-3' exonuclease" evidence="3">
    <location>
        <begin position="1"/>
        <end position="111"/>
    </location>
</feature>
<protein>
    <submittedName>
        <fullName evidence="4">DNA polymerase I</fullName>
    </submittedName>
</protein>
<dbReference type="PANTHER" id="PTHR42646">
    <property type="entry name" value="FLAP ENDONUCLEASE XNI"/>
    <property type="match status" value="1"/>
</dbReference>
<evidence type="ECO:0000256" key="1">
    <source>
        <dbReference type="ARBA" id="ARBA00022722"/>
    </source>
</evidence>
<dbReference type="Gene3D" id="3.40.50.1010">
    <property type="entry name" value="5'-nuclease"/>
    <property type="match status" value="1"/>
</dbReference>
<proteinExistence type="predicted"/>
<evidence type="ECO:0000256" key="2">
    <source>
        <dbReference type="ARBA" id="ARBA00022801"/>
    </source>
</evidence>
<dbReference type="PANTHER" id="PTHR42646:SF2">
    <property type="entry name" value="5'-3' EXONUCLEASE FAMILY PROTEIN"/>
    <property type="match status" value="1"/>
</dbReference>
<dbReference type="CDD" id="cd09859">
    <property type="entry name" value="PIN_53EXO"/>
    <property type="match status" value="1"/>
</dbReference>
<dbReference type="SUPFAM" id="SSF88723">
    <property type="entry name" value="PIN domain-like"/>
    <property type="match status" value="1"/>
</dbReference>
<dbReference type="GO" id="GO:0008409">
    <property type="term" value="F:5'-3' exonuclease activity"/>
    <property type="evidence" value="ECO:0007669"/>
    <property type="project" value="InterPro"/>
</dbReference>
<evidence type="ECO:0000313" key="4">
    <source>
        <dbReference type="EMBL" id="EQD51733.1"/>
    </source>
</evidence>
<organism evidence="4">
    <name type="scientific">mine drainage metagenome</name>
    <dbReference type="NCBI Taxonomy" id="410659"/>
    <lineage>
        <taxon>unclassified sequences</taxon>
        <taxon>metagenomes</taxon>
        <taxon>ecological metagenomes</taxon>
    </lineage>
</organism>
<dbReference type="SMART" id="SM00475">
    <property type="entry name" value="53EXOc"/>
    <property type="match status" value="1"/>
</dbReference>